<organism evidence="2 3">
    <name type="scientific">Leishmania martiniquensis</name>
    <dbReference type="NCBI Taxonomy" id="1580590"/>
    <lineage>
        <taxon>Eukaryota</taxon>
        <taxon>Discoba</taxon>
        <taxon>Euglenozoa</taxon>
        <taxon>Kinetoplastea</taxon>
        <taxon>Metakinetoplastina</taxon>
        <taxon>Trypanosomatida</taxon>
        <taxon>Trypanosomatidae</taxon>
        <taxon>Leishmaniinae</taxon>
        <taxon>Leishmania</taxon>
    </lineage>
</organism>
<dbReference type="KEGG" id="lmat:92517368"/>
<accession>A0A836H655</accession>
<proteinExistence type="predicted"/>
<evidence type="ECO:0000256" key="1">
    <source>
        <dbReference type="SAM" id="MobiDB-lite"/>
    </source>
</evidence>
<dbReference type="OrthoDB" id="273839at2759"/>
<dbReference type="AlphaFoldDB" id="A0A836H655"/>
<feature type="region of interest" description="Disordered" evidence="1">
    <location>
        <begin position="101"/>
        <end position="175"/>
    </location>
</feature>
<keyword evidence="3" id="KW-1185">Reference proteome</keyword>
<feature type="compositionally biased region" description="Basic residues" evidence="1">
    <location>
        <begin position="118"/>
        <end position="127"/>
    </location>
</feature>
<dbReference type="EMBL" id="JAFEUZ010000004">
    <property type="protein sequence ID" value="KAG5487531.1"/>
    <property type="molecule type" value="Genomic_DNA"/>
</dbReference>
<reference evidence="3" key="2">
    <citation type="journal article" date="2021" name="Sci. Data">
        <title>Chromosome-scale genome sequencing, assembly and annotation of six genomes from subfamily Leishmaniinae.</title>
        <authorList>
            <person name="Almutairi H."/>
            <person name="Urbaniak M.D."/>
            <person name="Bates M.D."/>
            <person name="Jariyapan N."/>
            <person name="Kwakye-Nuako G."/>
            <person name="Thomaz Soccol V."/>
            <person name="Al-Salem W.S."/>
            <person name="Dillon R.J."/>
            <person name="Bates P.A."/>
            <person name="Gatherer D."/>
        </authorList>
    </citation>
    <scope>NUCLEOTIDE SEQUENCE [LARGE SCALE GENOMIC DNA]</scope>
</reference>
<sequence length="500" mass="54400">MPAVASRNYRASWEIPYDFHPRIRAHPGSKSVVRAYMDGSLPTLTATDAATAPRHQRANRLLRHYCPSPCVPDVAPTVSAPEADQGAAQVTTRVMAASSLASAPVAPQKPQCPPPLQRRQRVKRMGRRTGQTAPEASLAAIPLQHASAQAGSEEQNITTQSAGSSQACSPPIPLSTNCDVPQRPTSAVVGMNGCLPSSDSIEHCRPRTGALLLSQSPVTASTRAATAAVAASAHTGYRHRTKPDYSLQPSYAAYRAQWWRRPVPTIRAADQYRSPPAPREYRLNGRQVRRGCREDFLEALRSCMAGSGYEVVPRRVMDAFASTRDARSFDPSLHNYNVMVTNAFHESVEERAARLQVKENRMWQRMILSVAPLAVAHQHVVDVGGVSVLDSGHVSSPIFISAVPEAVNAYVGNADGSVAEGDEATAVIVRPFSDELLGDSEALRAAEAQRRWPKGREWDRQAAIQRAIGATAQEAIIDLGIDPRYRHPGERPGRRSYWPA</sequence>
<evidence type="ECO:0000313" key="3">
    <source>
        <dbReference type="Proteomes" id="UP000673552"/>
    </source>
</evidence>
<dbReference type="GeneID" id="92517368"/>
<comment type="caution">
    <text evidence="2">The sequence shown here is derived from an EMBL/GenBank/DDBJ whole genome shotgun (WGS) entry which is preliminary data.</text>
</comment>
<gene>
    <name evidence="2" type="ORF">LSCM1_07488</name>
</gene>
<feature type="compositionally biased region" description="Polar residues" evidence="1">
    <location>
        <begin position="146"/>
        <end position="175"/>
    </location>
</feature>
<reference evidence="3" key="1">
    <citation type="journal article" date="2021" name="Microbiol. Resour. Announc.">
        <title>LGAAP: Leishmaniinae Genome Assembly and Annotation Pipeline.</title>
        <authorList>
            <person name="Almutairi H."/>
            <person name="Urbaniak M.D."/>
            <person name="Bates M.D."/>
            <person name="Jariyapan N."/>
            <person name="Kwakye-Nuako G."/>
            <person name="Thomaz-Soccol V."/>
            <person name="Al-Salem W.S."/>
            <person name="Dillon R.J."/>
            <person name="Bates P.A."/>
            <person name="Gatherer D."/>
        </authorList>
    </citation>
    <scope>NUCLEOTIDE SEQUENCE [LARGE SCALE GENOMIC DNA]</scope>
</reference>
<dbReference type="RefSeq" id="XP_067181463.1">
    <property type="nucleotide sequence ID" value="XM_067324856.1"/>
</dbReference>
<dbReference type="Proteomes" id="UP000673552">
    <property type="component" value="Unassembled WGS sequence"/>
</dbReference>
<name>A0A836H655_9TRYP</name>
<evidence type="ECO:0000313" key="2">
    <source>
        <dbReference type="EMBL" id="KAG5487531.1"/>
    </source>
</evidence>
<protein>
    <submittedName>
        <fullName evidence="2">Uncharacterized protein</fullName>
    </submittedName>
</protein>